<name>A0A830E9M3_9CREN</name>
<dbReference type="EMBL" id="BMNM01000011">
    <property type="protein sequence ID" value="GGI84666.1"/>
    <property type="molecule type" value="Genomic_DNA"/>
</dbReference>
<dbReference type="Proteomes" id="UP001060771">
    <property type="component" value="Chromosome"/>
</dbReference>
<dbReference type="Proteomes" id="UP000657075">
    <property type="component" value="Unassembled WGS sequence"/>
</dbReference>
<reference evidence="1" key="4">
    <citation type="journal article" date="2023" name="Microbiol. Resour. Announc.">
        <title>Complete Genome Sequence of Vulcanisaeta souniana Strain IC-059, a Hyperthermophilic Archaeon Isolated from Hot Spring Water in Japan.</title>
        <authorList>
            <person name="Kato S."/>
            <person name="Itoh T."/>
            <person name="Wu L."/>
            <person name="Ma J."/>
            <person name="Ohkuma M."/>
        </authorList>
    </citation>
    <scope>NUCLEOTIDE SEQUENCE</scope>
    <source>
        <strain evidence="1">JCM 11219</strain>
    </source>
</reference>
<gene>
    <name evidence="2" type="ORF">GCM10007112_22080</name>
    <name evidence="1" type="ORF">Vsou_17380</name>
</gene>
<accession>A0A830E9M3</accession>
<dbReference type="EMBL" id="AP026830">
    <property type="protein sequence ID" value="BDR92645.1"/>
    <property type="molecule type" value="Genomic_DNA"/>
</dbReference>
<reference evidence="2" key="2">
    <citation type="submission" date="2020-09" db="EMBL/GenBank/DDBJ databases">
        <authorList>
            <person name="Sun Q."/>
            <person name="Ohkuma M."/>
        </authorList>
    </citation>
    <scope>NUCLEOTIDE SEQUENCE</scope>
    <source>
        <strain evidence="2">JCM 11219</strain>
    </source>
</reference>
<protein>
    <submittedName>
        <fullName evidence="2">Uncharacterized protein</fullName>
    </submittedName>
</protein>
<reference evidence="2" key="1">
    <citation type="journal article" date="2014" name="Int. J. Syst. Evol. Microbiol.">
        <title>Complete genome sequence of Corynebacterium casei LMG S-19264T (=DSM 44701T), isolated from a smear-ripened cheese.</title>
        <authorList>
            <consortium name="US DOE Joint Genome Institute (JGI-PGF)"/>
            <person name="Walter F."/>
            <person name="Albersmeier A."/>
            <person name="Kalinowski J."/>
            <person name="Ruckert C."/>
        </authorList>
    </citation>
    <scope>NUCLEOTIDE SEQUENCE</scope>
    <source>
        <strain evidence="2">JCM 11219</strain>
    </source>
</reference>
<dbReference type="GeneID" id="76207283"/>
<sequence length="174" mass="19447">MRSQVIRLASDVGELRIWLATLVLSRPMNDELLSRVKSIISGCRDSLITIVPARMILNPWQMMYPAYLSLREHLMGVSRFRDVGLGALTYMAGTTQLRRGLSLLNPVGHDQVSIIIMGVDDCVDRIISDVIRVLNDRIMDAAIGVGIHRSYTGIFNTIDEFINTLISRYIGGLT</sequence>
<dbReference type="OrthoDB" id="27451at2157"/>
<evidence type="ECO:0000313" key="2">
    <source>
        <dbReference type="EMBL" id="GGI84666.1"/>
    </source>
</evidence>
<evidence type="ECO:0000313" key="4">
    <source>
        <dbReference type="Proteomes" id="UP001060771"/>
    </source>
</evidence>
<evidence type="ECO:0000313" key="3">
    <source>
        <dbReference type="Proteomes" id="UP000657075"/>
    </source>
</evidence>
<dbReference type="RefSeq" id="WP_188603970.1">
    <property type="nucleotide sequence ID" value="NZ_AP026830.1"/>
</dbReference>
<keyword evidence="4" id="KW-1185">Reference proteome</keyword>
<organism evidence="2 3">
    <name type="scientific">Vulcanisaeta souniana JCM 11219</name>
    <dbReference type="NCBI Taxonomy" id="1293586"/>
    <lineage>
        <taxon>Archaea</taxon>
        <taxon>Thermoproteota</taxon>
        <taxon>Thermoprotei</taxon>
        <taxon>Thermoproteales</taxon>
        <taxon>Thermoproteaceae</taxon>
        <taxon>Vulcanisaeta</taxon>
    </lineage>
</organism>
<proteinExistence type="predicted"/>
<evidence type="ECO:0000313" key="1">
    <source>
        <dbReference type="EMBL" id="BDR92645.1"/>
    </source>
</evidence>
<reference evidence="4" key="3">
    <citation type="submission" date="2022-09" db="EMBL/GenBank/DDBJ databases">
        <title>Complete genome sequence of Vulcanisaeta souniana.</title>
        <authorList>
            <person name="Kato S."/>
            <person name="Itoh T."/>
            <person name="Ohkuma M."/>
        </authorList>
    </citation>
    <scope>NUCLEOTIDE SEQUENCE [LARGE SCALE GENOMIC DNA]</scope>
    <source>
        <strain evidence="4">JCM 11219</strain>
    </source>
</reference>
<dbReference type="AlphaFoldDB" id="A0A830E9M3"/>